<feature type="domain" description="MmyB-like transcription regulator ligand binding" evidence="1">
    <location>
        <begin position="8"/>
        <end position="170"/>
    </location>
</feature>
<evidence type="ECO:0000313" key="3">
    <source>
        <dbReference type="Proteomes" id="UP001237823"/>
    </source>
</evidence>
<dbReference type="PANTHER" id="PTHR35010:SF2">
    <property type="entry name" value="BLL4672 PROTEIN"/>
    <property type="match status" value="1"/>
</dbReference>
<comment type="caution">
    <text evidence="2">The sequence shown here is derived from an EMBL/GenBank/DDBJ whole genome shotgun (WGS) entry which is preliminary data.</text>
</comment>
<sequence>MSGPAEVVSPMVRRIVDDWAGHAALIVGRYRDVLAANALAAALNPGFAAGRNLVRDSFLDPAARRLYVDWRDVALGSVAGLRASAGERPDDPALRELVGELSVRSEDFRTMWARHDVHAKTSGMKRYRHPAVGNLDLEYQTFGVNGTDGQVLHVFSAEPGTPSADGLALLRMTQPIQT</sequence>
<reference evidence="2 3" key="1">
    <citation type="submission" date="2023-06" db="EMBL/GenBank/DDBJ databases">
        <authorList>
            <person name="Feng G."/>
            <person name="Li J."/>
            <person name="Zhu H."/>
        </authorList>
    </citation>
    <scope>NUCLEOTIDE SEQUENCE [LARGE SCALE GENOMIC DNA]</scope>
    <source>
        <strain evidence="2 3">RHCKG23</strain>
    </source>
</reference>
<dbReference type="Pfam" id="PF17765">
    <property type="entry name" value="MLTR_LBD"/>
    <property type="match status" value="1"/>
</dbReference>
<dbReference type="Gene3D" id="3.30.450.180">
    <property type="match status" value="1"/>
</dbReference>
<evidence type="ECO:0000259" key="1">
    <source>
        <dbReference type="Pfam" id="PF17765"/>
    </source>
</evidence>
<dbReference type="Proteomes" id="UP001237823">
    <property type="component" value="Unassembled WGS sequence"/>
</dbReference>
<proteinExistence type="predicted"/>
<organism evidence="2 3">
    <name type="scientific">Curtobacterium citri</name>
    <dbReference type="NCBI Taxonomy" id="3055139"/>
    <lineage>
        <taxon>Bacteria</taxon>
        <taxon>Bacillati</taxon>
        <taxon>Actinomycetota</taxon>
        <taxon>Actinomycetes</taxon>
        <taxon>Micrococcales</taxon>
        <taxon>Microbacteriaceae</taxon>
        <taxon>Curtobacterium</taxon>
    </lineage>
</organism>
<evidence type="ECO:0000313" key="2">
    <source>
        <dbReference type="EMBL" id="MDM7885645.1"/>
    </source>
</evidence>
<gene>
    <name evidence="2" type="ORF">QUG92_11075</name>
</gene>
<dbReference type="InterPro" id="IPR041413">
    <property type="entry name" value="MLTR_LBD"/>
</dbReference>
<dbReference type="RefSeq" id="WP_289459090.1">
    <property type="nucleotide sequence ID" value="NZ_JAUCML010000006.1"/>
</dbReference>
<keyword evidence="3" id="KW-1185">Reference proteome</keyword>
<name>A0ABT7T7Y2_9MICO</name>
<dbReference type="EMBL" id="JAUCML010000006">
    <property type="protein sequence ID" value="MDM7885645.1"/>
    <property type="molecule type" value="Genomic_DNA"/>
</dbReference>
<accession>A0ABT7T7Y2</accession>
<protein>
    <recommendedName>
        <fullName evidence="1">MmyB-like transcription regulator ligand binding domain-containing protein</fullName>
    </recommendedName>
</protein>
<dbReference type="PANTHER" id="PTHR35010">
    <property type="entry name" value="BLL4672 PROTEIN-RELATED"/>
    <property type="match status" value="1"/>
</dbReference>